<dbReference type="NCBIfam" id="TIGR03300">
    <property type="entry name" value="assembly_YfgL"/>
    <property type="match status" value="1"/>
</dbReference>
<accession>A0A2S5SY02</accession>
<proteinExistence type="inferred from homology"/>
<evidence type="ECO:0000259" key="5">
    <source>
        <dbReference type="Pfam" id="PF13360"/>
    </source>
</evidence>
<keyword evidence="1 4" id="KW-0732">Signal</keyword>
<dbReference type="SMART" id="SM00564">
    <property type="entry name" value="PQQ"/>
    <property type="match status" value="5"/>
</dbReference>
<feature type="domain" description="Pyrrolo-quinoline quinone repeat" evidence="5">
    <location>
        <begin position="78"/>
        <end position="305"/>
    </location>
</feature>
<name>A0A2S5SY02_9BURK</name>
<dbReference type="PROSITE" id="PS51257">
    <property type="entry name" value="PROKAR_LIPOPROTEIN"/>
    <property type="match status" value="1"/>
</dbReference>
<dbReference type="PANTHER" id="PTHR34512">
    <property type="entry name" value="CELL SURFACE PROTEIN"/>
    <property type="match status" value="1"/>
</dbReference>
<keyword evidence="4" id="KW-0449">Lipoprotein</keyword>
<dbReference type="GO" id="GO:0043165">
    <property type="term" value="P:Gram-negative-bacterium-type cell outer membrane assembly"/>
    <property type="evidence" value="ECO:0007669"/>
    <property type="project" value="UniProtKB-UniRule"/>
</dbReference>
<dbReference type="EMBL" id="PSNX01000002">
    <property type="protein sequence ID" value="PPE67655.1"/>
    <property type="molecule type" value="Genomic_DNA"/>
</dbReference>
<dbReference type="AlphaFoldDB" id="A0A2S5SY02"/>
<keyword evidence="2 4" id="KW-0472">Membrane</keyword>
<evidence type="ECO:0000256" key="1">
    <source>
        <dbReference type="ARBA" id="ARBA00022729"/>
    </source>
</evidence>
<evidence type="ECO:0000256" key="2">
    <source>
        <dbReference type="ARBA" id="ARBA00023136"/>
    </source>
</evidence>
<dbReference type="Gene3D" id="2.130.10.10">
    <property type="entry name" value="YVTN repeat-like/Quinoprotein amine dehydrogenase"/>
    <property type="match status" value="1"/>
</dbReference>
<keyword evidence="4" id="KW-0564">Palmitate</keyword>
<dbReference type="InterPro" id="IPR011047">
    <property type="entry name" value="Quinoprotein_ADH-like_sf"/>
</dbReference>
<comment type="caution">
    <text evidence="6">The sequence shown here is derived from an EMBL/GenBank/DDBJ whole genome shotgun (WGS) entry which is preliminary data.</text>
</comment>
<dbReference type="PANTHER" id="PTHR34512:SF30">
    <property type="entry name" value="OUTER MEMBRANE PROTEIN ASSEMBLY FACTOR BAMB"/>
    <property type="match status" value="1"/>
</dbReference>
<dbReference type="RefSeq" id="WP_104300485.1">
    <property type="nucleotide sequence ID" value="NZ_PSNX01000002.1"/>
</dbReference>
<dbReference type="Pfam" id="PF13360">
    <property type="entry name" value="PQQ_2"/>
    <property type="match status" value="1"/>
</dbReference>
<dbReference type="InterPro" id="IPR002372">
    <property type="entry name" value="PQQ_rpt_dom"/>
</dbReference>
<comment type="function">
    <text evidence="4">Part of the outer membrane protein assembly complex, which is involved in assembly and insertion of beta-barrel proteins into the outer membrane.</text>
</comment>
<dbReference type="InterPro" id="IPR015943">
    <property type="entry name" value="WD40/YVTN_repeat-like_dom_sf"/>
</dbReference>
<dbReference type="OrthoDB" id="5173551at2"/>
<protein>
    <recommendedName>
        <fullName evidence="4">Outer membrane protein assembly factor BamB</fullName>
    </recommendedName>
</protein>
<keyword evidence="7" id="KW-1185">Reference proteome</keyword>
<gene>
    <name evidence="4 6" type="primary">bamB</name>
    <name evidence="6" type="ORF">C1704_01960</name>
</gene>
<comment type="similarity">
    <text evidence="4">Belongs to the BamB family.</text>
</comment>
<dbReference type="GO" id="GO:0051205">
    <property type="term" value="P:protein insertion into membrane"/>
    <property type="evidence" value="ECO:0007669"/>
    <property type="project" value="UniProtKB-UniRule"/>
</dbReference>
<dbReference type="Proteomes" id="UP000238605">
    <property type="component" value="Unassembled WGS sequence"/>
</dbReference>
<keyword evidence="3 4" id="KW-0998">Cell outer membrane</keyword>
<sequence>MLRGGERTGRCTWLGVALGAMLLAGCSSSPKPPEPTPLVQPAPSVVRPQVAWTQPVGEVRAVVRPAVAAGTLAVAAEDGAVTLLDAETGRVQWRASAGGPLAAGAGQDGRRVAVVTSGGEVVVLQDGQELWRRRLSARSLTPPLVAGERVFVYAQDRSVHAFDADTGSRLWGQQRPGDPLTLSQQGVLLPVGDTLIVGQGPRLAALDPLRGTVRWEVPVANPRGTNEVERLADLVGPAGRQGDAVCVRAFQAAVGCVDTRRARLLWSKASNGATGMATDDGQAYGVDSTGRITAYRLSDGDVLWTADSLRFRGLTTPLAAGDSIVVGDQEGYVHFLSRRDGALVGRVATDGSGISGAPLQVGAHLVVLTRAGRLYAFRPE</sequence>
<evidence type="ECO:0000313" key="6">
    <source>
        <dbReference type="EMBL" id="PPE67655.1"/>
    </source>
</evidence>
<evidence type="ECO:0000256" key="3">
    <source>
        <dbReference type="ARBA" id="ARBA00023237"/>
    </source>
</evidence>
<comment type="subcellular location">
    <subcellularLocation>
        <location evidence="4">Cell outer membrane</location>
        <topology evidence="4">Lipid-anchor</topology>
    </subcellularLocation>
</comment>
<comment type="subunit">
    <text evidence="4">Part of the Bam complex.</text>
</comment>
<evidence type="ECO:0000256" key="4">
    <source>
        <dbReference type="HAMAP-Rule" id="MF_00923"/>
    </source>
</evidence>
<reference evidence="6 7" key="1">
    <citation type="submission" date="2018-02" db="EMBL/GenBank/DDBJ databases">
        <title>Reclassifiation of [Polyangium] brachysporum DSM 7029 as Guopingzhaonella breviflexa gen. nov., sp. nov., a member of the family Comamonadaceae.</title>
        <authorList>
            <person name="Tang B."/>
        </authorList>
    </citation>
    <scope>NUCLEOTIDE SEQUENCE [LARGE SCALE GENOMIC DNA]</scope>
    <source>
        <strain evidence="6 7">BCRC 80649</strain>
    </source>
</reference>
<evidence type="ECO:0000313" key="7">
    <source>
        <dbReference type="Proteomes" id="UP000238605"/>
    </source>
</evidence>
<dbReference type="HAMAP" id="MF_00923">
    <property type="entry name" value="OM_assembly_BamB"/>
    <property type="match status" value="1"/>
</dbReference>
<dbReference type="InterPro" id="IPR017687">
    <property type="entry name" value="BamB"/>
</dbReference>
<dbReference type="GO" id="GO:0009279">
    <property type="term" value="C:cell outer membrane"/>
    <property type="evidence" value="ECO:0007669"/>
    <property type="project" value="UniProtKB-SubCell"/>
</dbReference>
<organism evidence="6 7">
    <name type="scientific">Caldimonas caldifontis</name>
    <dbReference type="NCBI Taxonomy" id="1452508"/>
    <lineage>
        <taxon>Bacteria</taxon>
        <taxon>Pseudomonadati</taxon>
        <taxon>Pseudomonadota</taxon>
        <taxon>Betaproteobacteria</taxon>
        <taxon>Burkholderiales</taxon>
        <taxon>Sphaerotilaceae</taxon>
        <taxon>Caldimonas</taxon>
    </lineage>
</organism>
<dbReference type="InterPro" id="IPR018391">
    <property type="entry name" value="PQQ_b-propeller_rpt"/>
</dbReference>
<dbReference type="SUPFAM" id="SSF50998">
    <property type="entry name" value="Quinoprotein alcohol dehydrogenase-like"/>
    <property type="match status" value="1"/>
</dbReference>